<dbReference type="Gene3D" id="3.40.50.1980">
    <property type="entry name" value="Nitrogenase molybdenum iron protein domain"/>
    <property type="match status" value="2"/>
</dbReference>
<dbReference type="PANTHER" id="PTHR42860:SF2">
    <property type="entry name" value="BLL4160 PROTEIN"/>
    <property type="match status" value="1"/>
</dbReference>
<dbReference type="Pfam" id="PF01497">
    <property type="entry name" value="Peripla_BP_2"/>
    <property type="match status" value="1"/>
</dbReference>
<gene>
    <name evidence="2" type="primary">fhuD</name>
    <name evidence="2" type="ORF">OTERR_14980</name>
</gene>
<organism evidence="2 3">
    <name type="scientific">Oryzomicrobium terrae</name>
    <dbReference type="NCBI Taxonomy" id="1735038"/>
    <lineage>
        <taxon>Bacteria</taxon>
        <taxon>Pseudomonadati</taxon>
        <taxon>Pseudomonadota</taxon>
        <taxon>Betaproteobacteria</taxon>
        <taxon>Rhodocyclales</taxon>
        <taxon>Rhodocyclaceae</taxon>
        <taxon>Oryzomicrobium</taxon>
    </lineage>
</organism>
<dbReference type="InterPro" id="IPR051030">
    <property type="entry name" value="Vitamin_B12-ABC_binding"/>
</dbReference>
<dbReference type="SUPFAM" id="SSF53807">
    <property type="entry name" value="Helical backbone' metal receptor"/>
    <property type="match status" value="1"/>
</dbReference>
<dbReference type="PANTHER" id="PTHR42860">
    <property type="entry name" value="VITAMIN B12-BINDING PROTEIN"/>
    <property type="match status" value="1"/>
</dbReference>
<dbReference type="KEGG" id="otr:OTERR_14980"/>
<dbReference type="EMBL" id="CP022579">
    <property type="protein sequence ID" value="QEL64974.1"/>
    <property type="molecule type" value="Genomic_DNA"/>
</dbReference>
<evidence type="ECO:0000259" key="1">
    <source>
        <dbReference type="PROSITE" id="PS50983"/>
    </source>
</evidence>
<evidence type="ECO:0000313" key="3">
    <source>
        <dbReference type="Proteomes" id="UP000323671"/>
    </source>
</evidence>
<feature type="domain" description="Fe/B12 periplasmic-binding" evidence="1">
    <location>
        <begin position="7"/>
        <end position="262"/>
    </location>
</feature>
<dbReference type="PROSITE" id="PS50983">
    <property type="entry name" value="FE_B12_PBP"/>
    <property type="match status" value="1"/>
</dbReference>
<evidence type="ECO:0000313" key="2">
    <source>
        <dbReference type="EMBL" id="QEL64974.1"/>
    </source>
</evidence>
<name>A0A5C1E8K7_9RHOO</name>
<dbReference type="InterPro" id="IPR002491">
    <property type="entry name" value="ABC_transptr_periplasmic_BD"/>
</dbReference>
<dbReference type="Proteomes" id="UP000323671">
    <property type="component" value="Chromosome"/>
</dbReference>
<keyword evidence="3" id="KW-1185">Reference proteome</keyword>
<accession>A0A5C1E8K7</accession>
<proteinExistence type="predicted"/>
<dbReference type="RefSeq" id="WP_149425353.1">
    <property type="nucleotide sequence ID" value="NZ_CP022579.1"/>
</dbReference>
<reference evidence="2 3" key="1">
    <citation type="submission" date="2017-07" db="EMBL/GenBank/DDBJ databases">
        <title>Complete genome sequence of Oryzomicrobium terrae TPP412.</title>
        <authorList>
            <person name="Chiu L.-W."/>
            <person name="Lo K.-J."/>
            <person name="Tsai Y.-M."/>
            <person name="Lin S.-S."/>
            <person name="Kuo C.-H."/>
            <person name="Liu C.-T."/>
        </authorList>
    </citation>
    <scope>NUCLEOTIDE SEQUENCE [LARGE SCALE GENOMIC DNA]</scope>
    <source>
        <strain evidence="2 3">TPP412</strain>
    </source>
</reference>
<sequence length="268" mass="28726">MPRLPQRIVCLSTETVEVLYDLGEEARIAGISGFTVHPPRARKEKPKVSGFSSAKADKILEVRPDLVLAFSDLQAGICADLVKAGVEVHLFNQRDVAGILAMVETVGRLVGAPERAQALANELAARVEAVRQAAAALPCRPRVYFEEWDEPMISGIRWVSEFIAIAGGEDIFAELAAKPGAKERIIADPDEVVRRAPDLIVGSWCGKHFRPEKVQARPGWDVIPALARGQLAEVKSADILAPGPAAIRLGLPALAAAIRDAAEALARG</sequence>
<protein>
    <submittedName>
        <fullName evidence="2">Iron complex transport system substrate-binding protein</fullName>
    </submittedName>
</protein>
<dbReference type="AlphaFoldDB" id="A0A5C1E8K7"/>